<dbReference type="AlphaFoldDB" id="A0A485D231"/>
<accession>A0A485D231</accession>
<reference evidence="1 2" key="1">
    <citation type="submission" date="2019-03" db="EMBL/GenBank/DDBJ databases">
        <authorList>
            <consortium name="Pathogen Informatics"/>
        </authorList>
    </citation>
    <scope>NUCLEOTIDE SEQUENCE [LARGE SCALE GENOMIC DNA]</scope>
    <source>
        <strain evidence="1 2">NCTC12998</strain>
    </source>
</reference>
<gene>
    <name evidence="1" type="ORF">NCTC12998_07045</name>
</gene>
<protein>
    <submittedName>
        <fullName evidence="1">Uncharacterized protein</fullName>
    </submittedName>
</protein>
<evidence type="ECO:0000313" key="1">
    <source>
        <dbReference type="EMBL" id="VFS90757.1"/>
    </source>
</evidence>
<organism evidence="1 2">
    <name type="scientific">Raoultella planticola</name>
    <name type="common">Klebsiella planticola</name>
    <dbReference type="NCBI Taxonomy" id="575"/>
    <lineage>
        <taxon>Bacteria</taxon>
        <taxon>Pseudomonadati</taxon>
        <taxon>Pseudomonadota</taxon>
        <taxon>Gammaproteobacteria</taxon>
        <taxon>Enterobacterales</taxon>
        <taxon>Enterobacteriaceae</taxon>
        <taxon>Klebsiella/Raoultella group</taxon>
        <taxon>Raoultella</taxon>
    </lineage>
</organism>
<dbReference type="Proteomes" id="UP000345637">
    <property type="component" value="Unassembled WGS sequence"/>
</dbReference>
<sequence length="42" mass="4612">MGHRVALGVHRHIFATEIARHIARKRGHDVPRGATAADMIEG</sequence>
<name>A0A485D231_RAOPL</name>
<dbReference type="EMBL" id="CAADJE010000038">
    <property type="protein sequence ID" value="VFS90757.1"/>
    <property type="molecule type" value="Genomic_DNA"/>
</dbReference>
<evidence type="ECO:0000313" key="2">
    <source>
        <dbReference type="Proteomes" id="UP000345637"/>
    </source>
</evidence>
<proteinExistence type="predicted"/>